<protein>
    <submittedName>
        <fullName evidence="1">Uncharacterized protein</fullName>
    </submittedName>
</protein>
<name>A0AAW9QQA5_9CHRO</name>
<dbReference type="AlphaFoldDB" id="A0AAW9QQA5"/>
<gene>
    <name evidence="1" type="ORF">V0288_04605</name>
</gene>
<dbReference type="Proteomes" id="UP001328733">
    <property type="component" value="Unassembled WGS sequence"/>
</dbReference>
<proteinExistence type="predicted"/>
<evidence type="ECO:0000313" key="1">
    <source>
        <dbReference type="EMBL" id="MEG3436392.1"/>
    </source>
</evidence>
<reference evidence="1 2" key="1">
    <citation type="submission" date="2024-01" db="EMBL/GenBank/DDBJ databases">
        <title>Genomic insights into the taxonomy and metabolism of the cyanobacterium Pannus brasiliensis CCIBt3594.</title>
        <authorList>
            <person name="Machado M."/>
            <person name="Botero N.B."/>
            <person name="Andreote A.P.D."/>
            <person name="Feitosa A.M.T."/>
            <person name="Popin R."/>
            <person name="Sivonen K."/>
            <person name="Fiore M.F."/>
        </authorList>
    </citation>
    <scope>NUCLEOTIDE SEQUENCE [LARGE SCALE GENOMIC DNA]</scope>
    <source>
        <strain evidence="1 2">CCIBt3594</strain>
    </source>
</reference>
<evidence type="ECO:0000313" key="2">
    <source>
        <dbReference type="Proteomes" id="UP001328733"/>
    </source>
</evidence>
<comment type="caution">
    <text evidence="1">The sequence shown here is derived from an EMBL/GenBank/DDBJ whole genome shotgun (WGS) entry which is preliminary data.</text>
</comment>
<organism evidence="1 2">
    <name type="scientific">Pannus brasiliensis CCIBt3594</name>
    <dbReference type="NCBI Taxonomy" id="1427578"/>
    <lineage>
        <taxon>Bacteria</taxon>
        <taxon>Bacillati</taxon>
        <taxon>Cyanobacteriota</taxon>
        <taxon>Cyanophyceae</taxon>
        <taxon>Oscillatoriophycideae</taxon>
        <taxon>Chroococcales</taxon>
        <taxon>Microcystaceae</taxon>
        <taxon>Pannus</taxon>
    </lineage>
</organism>
<keyword evidence="2" id="KW-1185">Reference proteome</keyword>
<accession>A0AAW9QQA5</accession>
<sequence>MARRRFNDLEEQFQAWLAAAAPGTSPTTIPNAKLRNYALWKLGEANDASAKPRDLPQSSTRDRGGIKNCIIKPFGNPTILVVTTVSNRAFNWIKGQSDLRGELHWQNIPAANATTKPNTIKGFESAKAIFRERLTNPVERRSRITNETYKSRTSSSSQGYVLPFGVSATEAEITRQRDIELKTPNGFSASFKSERFVDAPDLVDFSSTVAPGS</sequence>
<dbReference type="EMBL" id="JBAFSM010000006">
    <property type="protein sequence ID" value="MEG3436392.1"/>
    <property type="molecule type" value="Genomic_DNA"/>
</dbReference>
<dbReference type="RefSeq" id="WP_332863848.1">
    <property type="nucleotide sequence ID" value="NZ_JBAFSM010000006.1"/>
</dbReference>